<dbReference type="SUPFAM" id="SSF56219">
    <property type="entry name" value="DNase I-like"/>
    <property type="match status" value="1"/>
</dbReference>
<comment type="caution">
    <text evidence="1">The sequence shown here is derived from an EMBL/GenBank/DDBJ whole genome shotgun (WGS) entry which is preliminary data.</text>
</comment>
<sequence>MYLHGTLDLDNKNWMLGGDFNQIMYPTEHSTSMAAVPDSQMYQFQHCLLQSSLFDLRYNGSSHTWTNKQPSDPIGKKLDRLITNYKTISTHPHAYALFLPNLFSDHSPCLVDLAYTLPTAGTRLYKFQNYITKHPNFQRIVQDAWVQAGSNSLTLSQLCWKLKLIKGDLKILNRENFSNIQERVSETYSLLQLVQVQALQSPSTLFFNKREISTKSGSSCEKLRRVTFVRSLA</sequence>
<organism evidence="1">
    <name type="scientific">Brassica cretica</name>
    <name type="common">Mustard</name>
    <dbReference type="NCBI Taxonomy" id="69181"/>
    <lineage>
        <taxon>Eukaryota</taxon>
        <taxon>Viridiplantae</taxon>
        <taxon>Streptophyta</taxon>
        <taxon>Embryophyta</taxon>
        <taxon>Tracheophyta</taxon>
        <taxon>Spermatophyta</taxon>
        <taxon>Magnoliopsida</taxon>
        <taxon>eudicotyledons</taxon>
        <taxon>Gunneridae</taxon>
        <taxon>Pentapetalae</taxon>
        <taxon>rosids</taxon>
        <taxon>malvids</taxon>
        <taxon>Brassicales</taxon>
        <taxon>Brassicaceae</taxon>
        <taxon>Brassiceae</taxon>
        <taxon>Brassica</taxon>
    </lineage>
</organism>
<dbReference type="Gene3D" id="3.60.10.10">
    <property type="entry name" value="Endonuclease/exonuclease/phosphatase"/>
    <property type="match status" value="1"/>
</dbReference>
<dbReference type="PANTHER" id="PTHR33710:SF77">
    <property type="entry name" value="DNASE I-LIKE SUPERFAMILY PROTEIN"/>
    <property type="match status" value="1"/>
</dbReference>
<evidence type="ECO:0000313" key="1">
    <source>
        <dbReference type="EMBL" id="KAF2561114.1"/>
    </source>
</evidence>
<reference evidence="1" key="1">
    <citation type="submission" date="2019-12" db="EMBL/GenBank/DDBJ databases">
        <title>Genome sequencing and annotation of Brassica cretica.</title>
        <authorList>
            <person name="Studholme D.J."/>
            <person name="Sarris P.F."/>
        </authorList>
    </citation>
    <scope>NUCLEOTIDE SEQUENCE</scope>
    <source>
        <strain evidence="1">PFS-102/07</strain>
        <tissue evidence="1">Leaf</tissue>
    </source>
</reference>
<dbReference type="AlphaFoldDB" id="A0A8S9HU85"/>
<accession>A0A8S9HU85</accession>
<gene>
    <name evidence="1" type="ORF">F2Q70_00018484</name>
</gene>
<dbReference type="PANTHER" id="PTHR33710">
    <property type="entry name" value="BNAC02G09200D PROTEIN"/>
    <property type="match status" value="1"/>
</dbReference>
<name>A0A8S9HU85_BRACR</name>
<dbReference type="EMBL" id="QGKY02001250">
    <property type="protein sequence ID" value="KAF2561114.1"/>
    <property type="molecule type" value="Genomic_DNA"/>
</dbReference>
<evidence type="ECO:0008006" key="2">
    <source>
        <dbReference type="Google" id="ProtNLM"/>
    </source>
</evidence>
<protein>
    <recommendedName>
        <fullName evidence="2">Endonuclease/exonuclease/phosphatase domain-containing protein</fullName>
    </recommendedName>
</protein>
<proteinExistence type="predicted"/>
<dbReference type="InterPro" id="IPR036691">
    <property type="entry name" value="Endo/exonu/phosph_ase_sf"/>
</dbReference>